<evidence type="ECO:0000256" key="2">
    <source>
        <dbReference type="ARBA" id="ARBA00023295"/>
    </source>
</evidence>
<dbReference type="GO" id="GO:0008477">
    <property type="term" value="F:purine nucleosidase activity"/>
    <property type="evidence" value="ECO:0007669"/>
    <property type="project" value="TreeGrafter"/>
</dbReference>
<reference evidence="4 5" key="1">
    <citation type="submission" date="2019-03" db="EMBL/GenBank/DDBJ databases">
        <title>Genomic Encyclopedia of Type Strains, Phase IV (KMG-IV): sequencing the most valuable type-strain genomes for metagenomic binning, comparative biology and taxonomic classification.</title>
        <authorList>
            <person name="Goeker M."/>
        </authorList>
    </citation>
    <scope>NUCLEOTIDE SEQUENCE [LARGE SCALE GENOMIC DNA]</scope>
    <source>
        <strain evidence="4 5">DSM 28697</strain>
    </source>
</reference>
<dbReference type="InterPro" id="IPR036452">
    <property type="entry name" value="Ribo_hydro-like"/>
</dbReference>
<dbReference type="Pfam" id="PF01156">
    <property type="entry name" value="IU_nuc_hydro"/>
    <property type="match status" value="1"/>
</dbReference>
<dbReference type="GO" id="GO:0006152">
    <property type="term" value="P:purine nucleoside catabolic process"/>
    <property type="evidence" value="ECO:0007669"/>
    <property type="project" value="TreeGrafter"/>
</dbReference>
<accession>A0A4R6U6R2</accession>
<gene>
    <name evidence="4" type="ORF">EV213_1029</name>
</gene>
<sequence length="305" mass="32831">MEKIILDCDPGIDDAMAIAYALHSPEVELTAITTCFGNAHTDVTTKNALDLLALFDASHVPVYEGLNQTIDGQLPREGAPWIHGHNGIGEVTIPTSQKKAENESAHDFLSRITKEHPGELTLVPVGSLSNVARAIKADPEFVKNVKEIVVMGGAVRHPGNITPLAEANIHADPKAANIVFQSGANIRLVGLDVTMKTLLPQDKCDEWRSRNQPSATSMADIVTFYINAYKENNPGIIGCSLHDPLAIGTVIDPSFVQTVPMKVTVGEAGESYGQTVGEEDEASSVHVCLHVDSERFVAHFLSRVV</sequence>
<dbReference type="SUPFAM" id="SSF53590">
    <property type="entry name" value="Nucleoside hydrolase"/>
    <property type="match status" value="1"/>
</dbReference>
<dbReference type="PANTHER" id="PTHR12304">
    <property type="entry name" value="INOSINE-URIDINE PREFERRING NUCLEOSIDE HYDROLASE"/>
    <property type="match status" value="1"/>
</dbReference>
<comment type="caution">
    <text evidence="4">The sequence shown here is derived from an EMBL/GenBank/DDBJ whole genome shotgun (WGS) entry which is preliminary data.</text>
</comment>
<evidence type="ECO:0000256" key="1">
    <source>
        <dbReference type="ARBA" id="ARBA00022801"/>
    </source>
</evidence>
<organism evidence="4 5">
    <name type="scientific">Aureibacillus halotolerans</name>
    <dbReference type="NCBI Taxonomy" id="1508390"/>
    <lineage>
        <taxon>Bacteria</taxon>
        <taxon>Bacillati</taxon>
        <taxon>Bacillota</taxon>
        <taxon>Bacilli</taxon>
        <taxon>Bacillales</taxon>
        <taxon>Bacillaceae</taxon>
        <taxon>Aureibacillus</taxon>
    </lineage>
</organism>
<dbReference type="EMBL" id="SNYJ01000002">
    <property type="protein sequence ID" value="TDQ41981.1"/>
    <property type="molecule type" value="Genomic_DNA"/>
</dbReference>
<dbReference type="OrthoDB" id="9797882at2"/>
<dbReference type="RefSeq" id="WP_133578885.1">
    <property type="nucleotide sequence ID" value="NZ_SNYJ01000002.1"/>
</dbReference>
<proteinExistence type="predicted"/>
<keyword evidence="5" id="KW-1185">Reference proteome</keyword>
<dbReference type="GO" id="GO:0005829">
    <property type="term" value="C:cytosol"/>
    <property type="evidence" value="ECO:0007669"/>
    <property type="project" value="TreeGrafter"/>
</dbReference>
<protein>
    <submittedName>
        <fullName evidence="4">Purine nucleosidase</fullName>
    </submittedName>
</protein>
<evidence type="ECO:0000313" key="4">
    <source>
        <dbReference type="EMBL" id="TDQ41981.1"/>
    </source>
</evidence>
<feature type="domain" description="Inosine/uridine-preferring nucleoside hydrolase" evidence="3">
    <location>
        <begin position="4"/>
        <end position="297"/>
    </location>
</feature>
<evidence type="ECO:0000259" key="3">
    <source>
        <dbReference type="Pfam" id="PF01156"/>
    </source>
</evidence>
<dbReference type="PANTHER" id="PTHR12304:SF4">
    <property type="entry name" value="URIDINE NUCLEOSIDASE"/>
    <property type="match status" value="1"/>
</dbReference>
<keyword evidence="2" id="KW-0326">Glycosidase</keyword>
<dbReference type="InterPro" id="IPR001910">
    <property type="entry name" value="Inosine/uridine_hydrolase_dom"/>
</dbReference>
<dbReference type="Gene3D" id="3.90.245.10">
    <property type="entry name" value="Ribonucleoside hydrolase-like"/>
    <property type="match status" value="1"/>
</dbReference>
<name>A0A4R6U6R2_9BACI</name>
<keyword evidence="1" id="KW-0378">Hydrolase</keyword>
<dbReference type="AlphaFoldDB" id="A0A4R6U6R2"/>
<dbReference type="InterPro" id="IPR023186">
    <property type="entry name" value="IUNH"/>
</dbReference>
<dbReference type="CDD" id="cd02650">
    <property type="entry name" value="nuc_hydro_CaPnhB"/>
    <property type="match status" value="1"/>
</dbReference>
<evidence type="ECO:0000313" key="5">
    <source>
        <dbReference type="Proteomes" id="UP000295632"/>
    </source>
</evidence>
<dbReference type="Proteomes" id="UP000295632">
    <property type="component" value="Unassembled WGS sequence"/>
</dbReference>